<dbReference type="AlphaFoldDB" id="A9HN02"/>
<reference evidence="2 3" key="1">
    <citation type="journal article" date="2009" name="BMC Genomics">
        <title>Complete genome sequence of the sugarcane nitrogen-fixing endophyte Gluconacetobacter diazotrophicus Pal5.</title>
        <authorList>
            <person name="Bertalan M."/>
            <person name="Albano R."/>
            <person name="Padua V."/>
            <person name="Rouws L."/>
            <person name="Rojas C."/>
            <person name="Hemerly A."/>
            <person name="Teixeira K."/>
            <person name="Schwab S."/>
            <person name="Araujo J."/>
            <person name="Oliveira A."/>
            <person name="Franca L."/>
            <person name="Magalhaes V."/>
            <person name="Alqueres S."/>
            <person name="Cardoso A."/>
            <person name="Almeida W."/>
            <person name="Loureiro M.M."/>
            <person name="Nogueira E."/>
            <person name="Cidade D."/>
            <person name="Oliveira D."/>
            <person name="Simao T."/>
            <person name="Macedo J."/>
            <person name="Valadao A."/>
            <person name="Dreschsel M."/>
            <person name="Freitas F."/>
            <person name="Vidal M."/>
            <person name="Guedes H."/>
            <person name="Rodrigues E."/>
            <person name="Meneses C."/>
            <person name="Brioso P."/>
            <person name="Pozzer L."/>
            <person name="Figueiredo D."/>
            <person name="Montano H."/>
            <person name="Junior J."/>
            <person name="Filho G."/>
            <person name="Flores V."/>
            <person name="Ferreira B."/>
            <person name="Branco A."/>
            <person name="Gonzalez P."/>
            <person name="Guillobel H."/>
            <person name="Lemos M."/>
            <person name="Seibel L."/>
            <person name="Macedo J."/>
            <person name="Alves-Ferreira M."/>
            <person name="Sachetto-Martins G."/>
            <person name="Coelho A."/>
            <person name="Santos E."/>
            <person name="Amaral G."/>
            <person name="Neves A."/>
            <person name="Pacheco A.B."/>
            <person name="Carvalho D."/>
            <person name="Lery L."/>
            <person name="Bisch P."/>
            <person name="Rossle S.C."/>
            <person name="Urmenyi T."/>
            <person name="Kruger W.V."/>
            <person name="Martins O."/>
            <person name="Baldani J.I."/>
            <person name="Ferreira P.C."/>
        </authorList>
    </citation>
    <scope>NUCLEOTIDE SEQUENCE [LARGE SCALE GENOMIC DNA]</scope>
    <source>
        <strain evidence="3">ATCC 49037 / DSM 5601 / CCUG 37298 / CIP 103539 / LMG 7603 / PAl5</strain>
    </source>
</reference>
<feature type="compositionally biased region" description="Low complexity" evidence="1">
    <location>
        <begin position="117"/>
        <end position="126"/>
    </location>
</feature>
<evidence type="ECO:0000256" key="1">
    <source>
        <dbReference type="SAM" id="MobiDB-lite"/>
    </source>
</evidence>
<proteinExistence type="predicted"/>
<dbReference type="Proteomes" id="UP000001176">
    <property type="component" value="Chromosome"/>
</dbReference>
<accession>A9HN02</accession>
<organism evidence="2 3">
    <name type="scientific">Gluconacetobacter diazotrophicus (strain ATCC 49037 / DSM 5601 / CCUG 37298 / CIP 103539 / LMG 7603 / PAl5)</name>
    <dbReference type="NCBI Taxonomy" id="272568"/>
    <lineage>
        <taxon>Bacteria</taxon>
        <taxon>Pseudomonadati</taxon>
        <taxon>Pseudomonadota</taxon>
        <taxon>Alphaproteobacteria</taxon>
        <taxon>Acetobacterales</taxon>
        <taxon>Acetobacteraceae</taxon>
        <taxon>Gluconacetobacter</taxon>
    </lineage>
</organism>
<evidence type="ECO:0000313" key="3">
    <source>
        <dbReference type="Proteomes" id="UP000001176"/>
    </source>
</evidence>
<evidence type="ECO:0000313" key="2">
    <source>
        <dbReference type="EMBL" id="CAP56374.1"/>
    </source>
</evidence>
<dbReference type="KEGG" id="gdi:GDI2431"/>
<name>A9HN02_GLUDA</name>
<gene>
    <name evidence="2" type="ordered locus">GDI2431</name>
</gene>
<protein>
    <submittedName>
        <fullName evidence="2">Uncharacterized protein</fullName>
    </submittedName>
</protein>
<dbReference type="EMBL" id="AM889285">
    <property type="protein sequence ID" value="CAP56374.1"/>
    <property type="molecule type" value="Genomic_DNA"/>
</dbReference>
<keyword evidence="3" id="KW-1185">Reference proteome</keyword>
<sequence>MRILSCCCSRFPYHPSVYARLSGRQAVLSQSLVQRRCVDARHRAQHALPPAIGLLGGGAQPVQAGGVGTAGRQRGPVQPCQQQARMCHVPDIGRAVCHPDRHRGAVIVLPVCRSVKDQQNQQSQNDDQTDPRRLDIRPEAIRRSVSGGPGRRAGALPVFSCDGHHRLSSWMMKRPPLQLY</sequence>
<feature type="region of interest" description="Disordered" evidence="1">
    <location>
        <begin position="116"/>
        <end position="154"/>
    </location>
</feature>
<feature type="compositionally biased region" description="Basic and acidic residues" evidence="1">
    <location>
        <begin position="129"/>
        <end position="142"/>
    </location>
</feature>